<evidence type="ECO:0000256" key="9">
    <source>
        <dbReference type="ARBA" id="ARBA00031306"/>
    </source>
</evidence>
<comment type="caution">
    <text evidence="11">The sequence shown here is derived from an EMBL/GenBank/DDBJ whole genome shotgun (WGS) entry which is preliminary data.</text>
</comment>
<protein>
    <recommendedName>
        <fullName evidence="3">FAD:protein FMN transferase</fullName>
        <ecNumber evidence="2">2.7.1.180</ecNumber>
    </recommendedName>
    <alternativeName>
        <fullName evidence="9">Flavin transferase</fullName>
    </alternativeName>
</protein>
<sequence length="359" mass="39601">MLSSAYITHKDMFFYSKFVPNTSSPMIFSKQNLTIFMLVVSTAIVAVSCNGVSNYRTIDGFTQGTTFHIVYSSSGDSLNSAVDSILLKIDNSLSVYNDSSLITAVNQNLDVYVDTLFENVFKRSVDIWRESDGAFDISAAPYFEVWGFGKGEKREVTPQMIDSIKAFVGMDKVALSEGKVVKSDNRLTLNVNAIAQGYTADVIAYEFDRRGIDNYLVEVGGEIFCKGVNPSGKRWSVGIDRPEEGNMIQGGDIQTVILLSGRGLATSGNYRKFIEENGVKYSHTINPATGRPVKHNLLSATVIASDAMTADAYATWFMVVGLDRAVEIIESRDDIDALLIYDKDGEFKLYQSKGLEINK</sequence>
<organism evidence="11">
    <name type="scientific">bioreactor metagenome</name>
    <dbReference type="NCBI Taxonomy" id="1076179"/>
    <lineage>
        <taxon>unclassified sequences</taxon>
        <taxon>metagenomes</taxon>
        <taxon>ecological metagenomes</taxon>
    </lineage>
</organism>
<evidence type="ECO:0000256" key="2">
    <source>
        <dbReference type="ARBA" id="ARBA00011955"/>
    </source>
</evidence>
<evidence type="ECO:0000256" key="1">
    <source>
        <dbReference type="ARBA" id="ARBA00001946"/>
    </source>
</evidence>
<dbReference type="GO" id="GO:0046872">
    <property type="term" value="F:metal ion binding"/>
    <property type="evidence" value="ECO:0007669"/>
    <property type="project" value="UniProtKB-KW"/>
</dbReference>
<dbReference type="PANTHER" id="PTHR30040">
    <property type="entry name" value="THIAMINE BIOSYNTHESIS LIPOPROTEIN APBE"/>
    <property type="match status" value="1"/>
</dbReference>
<evidence type="ECO:0000313" key="11">
    <source>
        <dbReference type="EMBL" id="MPL96497.1"/>
    </source>
</evidence>
<keyword evidence="8" id="KW-0460">Magnesium</keyword>
<gene>
    <name evidence="11" type="primary">apbE_11</name>
    <name evidence="11" type="ORF">SDC9_42678</name>
</gene>
<dbReference type="PIRSF" id="PIRSF006268">
    <property type="entry name" value="ApbE"/>
    <property type="match status" value="1"/>
</dbReference>
<keyword evidence="6" id="KW-0479">Metal-binding</keyword>
<dbReference type="InterPro" id="IPR024932">
    <property type="entry name" value="ApbE"/>
</dbReference>
<evidence type="ECO:0000256" key="4">
    <source>
        <dbReference type="ARBA" id="ARBA00022630"/>
    </source>
</evidence>
<dbReference type="Gene3D" id="3.10.520.10">
    <property type="entry name" value="ApbE-like domains"/>
    <property type="match status" value="1"/>
</dbReference>
<evidence type="ECO:0000256" key="8">
    <source>
        <dbReference type="ARBA" id="ARBA00022842"/>
    </source>
</evidence>
<comment type="catalytic activity">
    <reaction evidence="10">
        <text>L-threonyl-[protein] + FAD = FMN-L-threonyl-[protein] + AMP + H(+)</text>
        <dbReference type="Rhea" id="RHEA:36847"/>
        <dbReference type="Rhea" id="RHEA-COMP:11060"/>
        <dbReference type="Rhea" id="RHEA-COMP:11061"/>
        <dbReference type="ChEBI" id="CHEBI:15378"/>
        <dbReference type="ChEBI" id="CHEBI:30013"/>
        <dbReference type="ChEBI" id="CHEBI:57692"/>
        <dbReference type="ChEBI" id="CHEBI:74257"/>
        <dbReference type="ChEBI" id="CHEBI:456215"/>
        <dbReference type="EC" id="2.7.1.180"/>
    </reaction>
</comment>
<reference evidence="11" key="1">
    <citation type="submission" date="2019-08" db="EMBL/GenBank/DDBJ databases">
        <authorList>
            <person name="Kucharzyk K."/>
            <person name="Murdoch R.W."/>
            <person name="Higgins S."/>
            <person name="Loffler F."/>
        </authorList>
    </citation>
    <scope>NUCLEOTIDE SEQUENCE</scope>
</reference>
<dbReference type="SUPFAM" id="SSF143631">
    <property type="entry name" value="ApbE-like"/>
    <property type="match status" value="1"/>
</dbReference>
<dbReference type="EMBL" id="VSSQ01000512">
    <property type="protein sequence ID" value="MPL96497.1"/>
    <property type="molecule type" value="Genomic_DNA"/>
</dbReference>
<evidence type="ECO:0000256" key="3">
    <source>
        <dbReference type="ARBA" id="ARBA00016337"/>
    </source>
</evidence>
<proteinExistence type="predicted"/>
<evidence type="ECO:0000256" key="6">
    <source>
        <dbReference type="ARBA" id="ARBA00022723"/>
    </source>
</evidence>
<keyword evidence="4" id="KW-0285">Flavoprotein</keyword>
<name>A0A644VYX0_9ZZZZ</name>
<evidence type="ECO:0000256" key="5">
    <source>
        <dbReference type="ARBA" id="ARBA00022679"/>
    </source>
</evidence>
<dbReference type="GO" id="GO:0016740">
    <property type="term" value="F:transferase activity"/>
    <property type="evidence" value="ECO:0007669"/>
    <property type="project" value="UniProtKB-KW"/>
</dbReference>
<dbReference type="EC" id="2.7.1.180" evidence="2"/>
<dbReference type="PANTHER" id="PTHR30040:SF2">
    <property type="entry name" value="FAD:PROTEIN FMN TRANSFERASE"/>
    <property type="match status" value="1"/>
</dbReference>
<keyword evidence="7" id="KW-0274">FAD</keyword>
<evidence type="ECO:0000256" key="7">
    <source>
        <dbReference type="ARBA" id="ARBA00022827"/>
    </source>
</evidence>
<comment type="cofactor">
    <cofactor evidence="1">
        <name>Mg(2+)</name>
        <dbReference type="ChEBI" id="CHEBI:18420"/>
    </cofactor>
</comment>
<dbReference type="InterPro" id="IPR003374">
    <property type="entry name" value="ApbE-like_sf"/>
</dbReference>
<evidence type="ECO:0000256" key="10">
    <source>
        <dbReference type="ARBA" id="ARBA00048540"/>
    </source>
</evidence>
<accession>A0A644VYX0</accession>
<dbReference type="AlphaFoldDB" id="A0A644VYX0"/>
<dbReference type="Pfam" id="PF02424">
    <property type="entry name" value="ApbE"/>
    <property type="match status" value="1"/>
</dbReference>
<keyword evidence="5 11" id="KW-0808">Transferase</keyword>